<name>I2C5N1_BACAY</name>
<evidence type="ECO:0000313" key="2">
    <source>
        <dbReference type="Proteomes" id="UP000002878"/>
    </source>
</evidence>
<proteinExistence type="predicted"/>
<dbReference type="AlphaFoldDB" id="I2C5N1"/>
<dbReference type="EMBL" id="CP003332">
    <property type="protein sequence ID" value="AFJ61955.1"/>
    <property type="molecule type" value="Genomic_DNA"/>
</dbReference>
<sequence length="183" mass="21532">MYNSMRDDEETKGEVMKKLIILCLGIIGVFLIVQCSKFNNNTEVYVDTQLEGNHDDENERKSYYDNDSSQESEALNDKYLNREENKEYDIYAYDLTTREIQSRNGQDEYVYRGNVISSSQAESYGYHTTPITKEVAKSIKFWRNDVDFVPKKGEIVLVKFPKGNYKTYIDIELMYKPTGDWNW</sequence>
<dbReference type="Proteomes" id="UP000002878">
    <property type="component" value="Chromosome"/>
</dbReference>
<dbReference type="HOGENOM" id="CLU_1575389_0_0_9"/>
<gene>
    <name evidence="1" type="ORF">MUS_1988</name>
</gene>
<dbReference type="KEGG" id="bqy:MUS_1988"/>
<evidence type="ECO:0000313" key="1">
    <source>
        <dbReference type="EMBL" id="AFJ61955.1"/>
    </source>
</evidence>
<organism evidence="1 2">
    <name type="scientific">Bacillus amyloliquefaciens (strain Y2)</name>
    <name type="common">Bacillus amyloliquefaciens subsp. plantarum (strain B9601-Y2)</name>
    <dbReference type="NCBI Taxonomy" id="1155777"/>
    <lineage>
        <taxon>Bacteria</taxon>
        <taxon>Bacillati</taxon>
        <taxon>Bacillota</taxon>
        <taxon>Bacilli</taxon>
        <taxon>Bacillales</taxon>
        <taxon>Bacillaceae</taxon>
        <taxon>Bacillus</taxon>
        <taxon>Bacillus amyloliquefaciens group</taxon>
    </lineage>
</organism>
<reference evidence="1 2" key="1">
    <citation type="journal article" date="2012" name="J. Biotechnol.">
        <title>Genome sequence of the plant growth promoting strain Bacillus amyloliquefaciens subsp. plantarum B9601-Y2 and expression of mersacidin and other secondary metabolites.</title>
        <authorList>
            <person name="He P."/>
            <person name="Hao K."/>
            <person name="Blom J."/>
            <person name="Ruckert C."/>
            <person name="Vater J."/>
            <person name="Mao Z."/>
            <person name="Wu Y."/>
            <person name="Hou M."/>
            <person name="He P."/>
            <person name="He Y."/>
            <person name="Borriss R."/>
        </authorList>
    </citation>
    <scope>NUCLEOTIDE SEQUENCE [LARGE SCALE GENOMIC DNA]</scope>
    <source>
        <strain evidence="1">Y2</strain>
    </source>
</reference>
<accession>I2C5N1</accession>
<protein>
    <submittedName>
        <fullName evidence="1">Uncharacterized protein</fullName>
    </submittedName>
</protein>